<sequence length="427" mass="47334">MEYVIIGILVVVLSVGAVLFWKSKNTEATSNDIVIMNWDIGLDNVVPTVSEMNQLKIHLEQLPAEAIPDETKLMEITDSKVLARVNNLVPELFKAGTAAGNVIQESGQVLYQAIIPVGAKLANSKDMVGAARGIYHGAEGVKGHANLVAVNNSVNVTANAAASAMGVASIVVGQYYMTQINAELGEINVGISRIVDFQDNEYKSKVFALVAQIKKVAMFQVDILENDELRLSEISNLNSWEQECIQLLGHANLTIAGFTKKNELNYDEYEKKLGEAQNWYVYQKTLMEILAKIAELKHTLHLGAVSREQCNALLPTYSKQVKGALAQLNAWHQSQVEKLGINVHASNRKRGGFDGFIHMIPGWIDEEHNFRSISEKTVNKIITQTKGYDIPRKADNVDLFQEDVRIIAKEGKIYYLPQESTERVIAQ</sequence>
<evidence type="ECO:0000313" key="1">
    <source>
        <dbReference type="EMBL" id="KNZ43459.1"/>
    </source>
</evidence>
<dbReference type="OrthoDB" id="2240431at2"/>
<gene>
    <name evidence="1" type="ORF">AKG39_00700</name>
</gene>
<evidence type="ECO:0000313" key="2">
    <source>
        <dbReference type="Proteomes" id="UP000036873"/>
    </source>
</evidence>
<dbReference type="AlphaFoldDB" id="A0A0L6U4L6"/>
<dbReference type="RefSeq" id="WP_050738441.1">
    <property type="nucleotide sequence ID" value="NZ_LGYO01000003.1"/>
</dbReference>
<organism evidence="1 2">
    <name type="scientific">Acetobacterium bakii</name>
    <dbReference type="NCBI Taxonomy" id="52689"/>
    <lineage>
        <taxon>Bacteria</taxon>
        <taxon>Bacillati</taxon>
        <taxon>Bacillota</taxon>
        <taxon>Clostridia</taxon>
        <taxon>Eubacteriales</taxon>
        <taxon>Eubacteriaceae</taxon>
        <taxon>Acetobacterium</taxon>
    </lineage>
</organism>
<comment type="caution">
    <text evidence="1">The sequence shown here is derived from an EMBL/GenBank/DDBJ whole genome shotgun (WGS) entry which is preliminary data.</text>
</comment>
<keyword evidence="2" id="KW-1185">Reference proteome</keyword>
<proteinExistence type="predicted"/>
<name>A0A0L6U4L6_9FIRM</name>
<protein>
    <submittedName>
        <fullName evidence="1">Uncharacterized protein</fullName>
    </submittedName>
</protein>
<reference evidence="2" key="1">
    <citation type="submission" date="2015-07" db="EMBL/GenBank/DDBJ databases">
        <title>Draft genome sequence of Acetobacterium bakii DSM 8293, a potential psychrophilic chemical producer through syngas fermentation.</title>
        <authorList>
            <person name="Song Y."/>
            <person name="Hwang S."/>
            <person name="Cho B.-K."/>
        </authorList>
    </citation>
    <scope>NUCLEOTIDE SEQUENCE [LARGE SCALE GENOMIC DNA]</scope>
    <source>
        <strain evidence="2">DSM 8239</strain>
    </source>
</reference>
<accession>A0A0L6U4L6</accession>
<dbReference type="PATRIC" id="fig|52689.4.peg.1646"/>
<dbReference type="Proteomes" id="UP000036873">
    <property type="component" value="Unassembled WGS sequence"/>
</dbReference>
<dbReference type="EMBL" id="LGYO01000003">
    <property type="protein sequence ID" value="KNZ43459.1"/>
    <property type="molecule type" value="Genomic_DNA"/>
</dbReference>